<dbReference type="InterPro" id="IPR035709">
    <property type="entry name" value="YoaB-like"/>
</dbReference>
<reference evidence="1 2" key="1">
    <citation type="submission" date="2017-09" db="EMBL/GenBank/DDBJ databases">
        <title>Comparative genomics of rhizobia isolated from Phaseolus vulgaris in China.</title>
        <authorList>
            <person name="Tong W."/>
        </authorList>
    </citation>
    <scope>NUCLEOTIDE SEQUENCE [LARGE SCALE GENOMIC DNA]</scope>
    <source>
        <strain evidence="1 2">C5</strain>
    </source>
</reference>
<proteinExistence type="predicted"/>
<dbReference type="Gene3D" id="3.30.1330.40">
    <property type="entry name" value="RutC-like"/>
    <property type="match status" value="1"/>
</dbReference>
<gene>
    <name evidence="1" type="ORF">CO666_00815</name>
</gene>
<comment type="caution">
    <text evidence="1">The sequence shown here is derived from an EMBL/GenBank/DDBJ whole genome shotgun (WGS) entry which is preliminary data.</text>
</comment>
<dbReference type="CDD" id="cd06150">
    <property type="entry name" value="YjgF_YER057c_UK114_like_2"/>
    <property type="match status" value="1"/>
</dbReference>
<dbReference type="InterPro" id="IPR006175">
    <property type="entry name" value="YjgF/YER057c/UK114"/>
</dbReference>
<dbReference type="AlphaFoldDB" id="A0A2A6JJ72"/>
<dbReference type="Proteomes" id="UP000220768">
    <property type="component" value="Unassembled WGS sequence"/>
</dbReference>
<name>A0A2A6JJ72_9HYPH</name>
<dbReference type="InterPro" id="IPR035959">
    <property type="entry name" value="RutC-like_sf"/>
</dbReference>
<dbReference type="PANTHER" id="PTHR47328">
    <property type="match status" value="1"/>
</dbReference>
<evidence type="ECO:0000313" key="1">
    <source>
        <dbReference type="EMBL" id="PDT06193.1"/>
    </source>
</evidence>
<dbReference type="PANTHER" id="PTHR47328:SF1">
    <property type="entry name" value="RUTC FAMILY PROTEIN YOAB"/>
    <property type="match status" value="1"/>
</dbReference>
<dbReference type="RefSeq" id="WP_097610277.1">
    <property type="nucleotide sequence ID" value="NZ_NWSV01000001.1"/>
</dbReference>
<dbReference type="SUPFAM" id="SSF55298">
    <property type="entry name" value="YjgF-like"/>
    <property type="match status" value="1"/>
</dbReference>
<dbReference type="Pfam" id="PF01042">
    <property type="entry name" value="Ribonuc_L-PSP"/>
    <property type="match status" value="1"/>
</dbReference>
<sequence>MTGQAKVDDTLLADAAYLPGQVANLTRGASVTAQTNEILERINDMLLREGTDKSEIILANIWLRDLASFEEMNRVWGAWMPDGGTPRRATFEDKNLPPMCAVRIDVAASRKSGGRQIF</sequence>
<evidence type="ECO:0000313" key="2">
    <source>
        <dbReference type="Proteomes" id="UP000220768"/>
    </source>
</evidence>
<protein>
    <recommendedName>
        <fullName evidence="3">RidA family protein</fullName>
    </recommendedName>
</protein>
<accession>A0A2A6JJ72</accession>
<keyword evidence="2" id="KW-1185">Reference proteome</keyword>
<organism evidence="1 2">
    <name type="scientific">Rhizobium chutanense</name>
    <dbReference type="NCBI Taxonomy" id="2035448"/>
    <lineage>
        <taxon>Bacteria</taxon>
        <taxon>Pseudomonadati</taxon>
        <taxon>Pseudomonadota</taxon>
        <taxon>Alphaproteobacteria</taxon>
        <taxon>Hyphomicrobiales</taxon>
        <taxon>Rhizobiaceae</taxon>
        <taxon>Rhizobium/Agrobacterium group</taxon>
        <taxon>Rhizobium</taxon>
    </lineage>
</organism>
<evidence type="ECO:0008006" key="3">
    <source>
        <dbReference type="Google" id="ProtNLM"/>
    </source>
</evidence>
<dbReference type="EMBL" id="NWSV01000001">
    <property type="protein sequence ID" value="PDT06193.1"/>
    <property type="molecule type" value="Genomic_DNA"/>
</dbReference>